<feature type="compositionally biased region" description="Basic and acidic residues" evidence="1">
    <location>
        <begin position="22"/>
        <end position="31"/>
    </location>
</feature>
<evidence type="ECO:0000313" key="3">
    <source>
        <dbReference type="EMBL" id="BCK85137.1"/>
    </source>
</evidence>
<evidence type="ECO:0000313" key="4">
    <source>
        <dbReference type="Proteomes" id="UP000679848"/>
    </source>
</evidence>
<evidence type="ECO:0008006" key="5">
    <source>
        <dbReference type="Google" id="ProtNLM"/>
    </source>
</evidence>
<keyword evidence="2" id="KW-1133">Transmembrane helix</keyword>
<accession>A0A810QG07</accession>
<dbReference type="RefSeq" id="WP_213543392.1">
    <property type="nucleotide sequence ID" value="NZ_AP023420.1"/>
</dbReference>
<dbReference type="AlphaFoldDB" id="A0A810QG07"/>
<dbReference type="EMBL" id="AP023420">
    <property type="protein sequence ID" value="BCK85137.1"/>
    <property type="molecule type" value="Genomic_DNA"/>
</dbReference>
<feature type="transmembrane region" description="Helical" evidence="2">
    <location>
        <begin position="38"/>
        <end position="57"/>
    </location>
</feature>
<protein>
    <recommendedName>
        <fullName evidence="5">Peptidylprolyl isomerase</fullName>
    </recommendedName>
</protein>
<dbReference type="Proteomes" id="UP000679848">
    <property type="component" value="Chromosome"/>
</dbReference>
<dbReference type="Pfam" id="PF13616">
    <property type="entry name" value="Rotamase_3"/>
    <property type="match status" value="1"/>
</dbReference>
<dbReference type="GO" id="GO:0003755">
    <property type="term" value="F:peptidyl-prolyl cis-trans isomerase activity"/>
    <property type="evidence" value="ECO:0007669"/>
    <property type="project" value="InterPro"/>
</dbReference>
<dbReference type="InterPro" id="IPR050245">
    <property type="entry name" value="PrsA_foldase"/>
</dbReference>
<organism evidence="3 4">
    <name type="scientific">Pusillibacter faecalis</name>
    <dbReference type="NCBI Taxonomy" id="2714358"/>
    <lineage>
        <taxon>Bacteria</taxon>
        <taxon>Bacillati</taxon>
        <taxon>Bacillota</taxon>
        <taxon>Clostridia</taxon>
        <taxon>Eubacteriales</taxon>
        <taxon>Oscillospiraceae</taxon>
        <taxon>Pusillibacter</taxon>
    </lineage>
</organism>
<dbReference type="KEGG" id="pfaa:MM59RIKEN_24560"/>
<keyword evidence="2" id="KW-0812">Transmembrane</keyword>
<dbReference type="PANTHER" id="PTHR47245">
    <property type="entry name" value="PEPTIDYLPROLYL ISOMERASE"/>
    <property type="match status" value="1"/>
</dbReference>
<proteinExistence type="predicted"/>
<gene>
    <name evidence="3" type="ORF">MM59RIKEN_24560</name>
</gene>
<feature type="region of interest" description="Disordered" evidence="1">
    <location>
        <begin position="1"/>
        <end position="31"/>
    </location>
</feature>
<dbReference type="SUPFAM" id="SSF54534">
    <property type="entry name" value="FKBP-like"/>
    <property type="match status" value="1"/>
</dbReference>
<reference evidence="3" key="1">
    <citation type="submission" date="2020-09" db="EMBL/GenBank/DDBJ databases">
        <title>New species isolated from human feces.</title>
        <authorList>
            <person name="Kitahara M."/>
            <person name="Shigeno Y."/>
            <person name="Shime M."/>
            <person name="Matsumoto Y."/>
            <person name="Nakamura S."/>
            <person name="Motooka D."/>
            <person name="Fukuoka S."/>
            <person name="Nishikawa H."/>
            <person name="Benno Y."/>
        </authorList>
    </citation>
    <scope>NUCLEOTIDE SEQUENCE</scope>
    <source>
        <strain evidence="3">MM59</strain>
    </source>
</reference>
<keyword evidence="4" id="KW-1185">Reference proteome</keyword>
<dbReference type="Gene3D" id="3.10.50.40">
    <property type="match status" value="1"/>
</dbReference>
<evidence type="ECO:0000256" key="2">
    <source>
        <dbReference type="SAM" id="Phobius"/>
    </source>
</evidence>
<name>A0A810QG07_9FIRM</name>
<feature type="compositionally biased region" description="Basic and acidic residues" evidence="1">
    <location>
        <begin position="1"/>
        <end position="10"/>
    </location>
</feature>
<dbReference type="InterPro" id="IPR046357">
    <property type="entry name" value="PPIase_dom_sf"/>
</dbReference>
<sequence length="526" mass="57810">MSASREKQNRQEQASSGWIDPKTAREAQQRKQEKRSNTLYGIIAVVFVLVAAAAILYRSNIIPKMSTAATIDGEKYSAAEVSFYYQNAYRSFLSNTSYFSYLGMDTSTSLKDQTISEDTVETITALGLGEAEAGQTWYDFILNQALTQMAQIQTALNQAEDEGFTYPAGVQAQYDDSMSTLESAAQASGVSVNQYLTNVFGNNLITESVYGDQLMRMLQFDAYANAHAGSLSYDEAKLEETYAANPNDYDKVSYESVTISGTAPSTTDEEGNTVEPTEEETAAAKEAAKSKADDMLASFRSGSELGALAEAQDATYNENDRASYSAGSALSEWLFDDARTAGDSAVVESGSTYYVVVFHDRFREEYDSINVRHILVQPSTGTLSSEDEGYDEEQSQLSADAKLKAEELLEQWRSGEATEESFATLAMQESTDGSKYDGGLYSRVCQGDMVEAFNDWCFDPARQSGDTDIVETEYGYHVMYFVGYDLPAWQVAVTDTLKNEDYAAWEEGLAAESTITRGDFGLKFVG</sequence>
<evidence type="ECO:0000256" key="1">
    <source>
        <dbReference type="SAM" id="MobiDB-lite"/>
    </source>
</evidence>
<keyword evidence="2" id="KW-0472">Membrane</keyword>
<dbReference type="PANTHER" id="PTHR47245:SF2">
    <property type="entry name" value="PEPTIDYL-PROLYL CIS-TRANS ISOMERASE HP_0175-RELATED"/>
    <property type="match status" value="1"/>
</dbReference>